<comment type="caution">
    <text evidence="2">The sequence shown here is derived from an EMBL/GenBank/DDBJ whole genome shotgun (WGS) entry which is preliminary data.</text>
</comment>
<dbReference type="Proteomes" id="UP000546162">
    <property type="component" value="Unassembled WGS sequence"/>
</dbReference>
<dbReference type="GO" id="GO:0016853">
    <property type="term" value="F:isomerase activity"/>
    <property type="evidence" value="ECO:0007669"/>
    <property type="project" value="UniProtKB-KW"/>
</dbReference>
<evidence type="ECO:0000313" key="2">
    <source>
        <dbReference type="EMBL" id="MBB4742792.1"/>
    </source>
</evidence>
<accession>A0A7W7H344</accession>
<dbReference type="InterPro" id="IPR013096">
    <property type="entry name" value="Cupin_2"/>
</dbReference>
<reference evidence="2 3" key="1">
    <citation type="submission" date="2020-08" db="EMBL/GenBank/DDBJ databases">
        <title>Sequencing the genomes of 1000 actinobacteria strains.</title>
        <authorList>
            <person name="Klenk H.-P."/>
        </authorList>
    </citation>
    <scope>NUCLEOTIDE SEQUENCE [LARGE SCALE GENOMIC DNA]</scope>
    <source>
        <strain evidence="2 3">DSM 45809</strain>
    </source>
</reference>
<dbReference type="InterPro" id="IPR011051">
    <property type="entry name" value="RmlC_Cupin_sf"/>
</dbReference>
<gene>
    <name evidence="2" type="ORF">BJY16_006251</name>
</gene>
<protein>
    <submittedName>
        <fullName evidence="2">Mannose-6-phosphate isomerase-like protein (Cupin superfamily)</fullName>
    </submittedName>
</protein>
<evidence type="ECO:0000259" key="1">
    <source>
        <dbReference type="Pfam" id="PF07883"/>
    </source>
</evidence>
<organism evidence="2 3">
    <name type="scientific">Actinoplanes octamycinicus</name>
    <dbReference type="NCBI Taxonomy" id="135948"/>
    <lineage>
        <taxon>Bacteria</taxon>
        <taxon>Bacillati</taxon>
        <taxon>Actinomycetota</taxon>
        <taxon>Actinomycetes</taxon>
        <taxon>Micromonosporales</taxon>
        <taxon>Micromonosporaceae</taxon>
        <taxon>Actinoplanes</taxon>
    </lineage>
</organism>
<sequence length="136" mass="14549">MTSSFETKRLPSEADVVAPDGSDVRILLRLPAGSLAHFSLPPRGTSVATKHRTISEIWYFLSGAGLMWRRHGDHDRTVDVQAGTALTIPVGTEFQFRSTSDEPLVAVGITMPPWPGSGEAEVISGPWPATVDGGPI</sequence>
<dbReference type="AlphaFoldDB" id="A0A7W7H344"/>
<proteinExistence type="predicted"/>
<name>A0A7W7H344_9ACTN</name>
<dbReference type="SUPFAM" id="SSF51182">
    <property type="entry name" value="RmlC-like cupins"/>
    <property type="match status" value="1"/>
</dbReference>
<dbReference type="EMBL" id="JACHNB010000001">
    <property type="protein sequence ID" value="MBB4742792.1"/>
    <property type="molecule type" value="Genomic_DNA"/>
</dbReference>
<dbReference type="InterPro" id="IPR014710">
    <property type="entry name" value="RmlC-like_jellyroll"/>
</dbReference>
<keyword evidence="2" id="KW-0413">Isomerase</keyword>
<dbReference type="Pfam" id="PF07883">
    <property type="entry name" value="Cupin_2"/>
    <property type="match status" value="1"/>
</dbReference>
<dbReference type="Gene3D" id="2.60.120.10">
    <property type="entry name" value="Jelly Rolls"/>
    <property type="match status" value="1"/>
</dbReference>
<dbReference type="RefSeq" id="WP_185043111.1">
    <property type="nucleotide sequence ID" value="NZ_BAABFG010000005.1"/>
</dbReference>
<evidence type="ECO:0000313" key="3">
    <source>
        <dbReference type="Proteomes" id="UP000546162"/>
    </source>
</evidence>
<keyword evidence="3" id="KW-1185">Reference proteome</keyword>
<feature type="domain" description="Cupin type-2" evidence="1">
    <location>
        <begin position="37"/>
        <end position="107"/>
    </location>
</feature>